<dbReference type="RefSeq" id="WP_308351461.1">
    <property type="nucleotide sequence ID" value="NZ_CP129971.1"/>
</dbReference>
<keyword evidence="3" id="KW-0732">Signal</keyword>
<dbReference type="PROSITE" id="PS50005">
    <property type="entry name" value="TPR"/>
    <property type="match status" value="1"/>
</dbReference>
<gene>
    <name evidence="4" type="ORF">QYS49_35325</name>
</gene>
<evidence type="ECO:0000256" key="3">
    <source>
        <dbReference type="SAM" id="SignalP"/>
    </source>
</evidence>
<feature type="chain" id="PRO_5041346167" description="Tetratricopeptide repeat protein" evidence="3">
    <location>
        <begin position="21"/>
        <end position="310"/>
    </location>
</feature>
<dbReference type="InterPro" id="IPR011990">
    <property type="entry name" value="TPR-like_helical_dom_sf"/>
</dbReference>
<feature type="coiled-coil region" evidence="2">
    <location>
        <begin position="255"/>
        <end position="302"/>
    </location>
</feature>
<evidence type="ECO:0000256" key="2">
    <source>
        <dbReference type="SAM" id="Coils"/>
    </source>
</evidence>
<reference evidence="4 5" key="1">
    <citation type="submission" date="2023-08" db="EMBL/GenBank/DDBJ databases">
        <title>Comparative genomics and taxonomic characterization of three novel marine species of genus Marivirga.</title>
        <authorList>
            <person name="Muhammad N."/>
            <person name="Kim S.-G."/>
        </authorList>
    </citation>
    <scope>NUCLEOTIDE SEQUENCE [LARGE SCALE GENOMIC DNA]</scope>
    <source>
        <strain evidence="4 5">BDSF4-3</strain>
    </source>
</reference>
<organism evidence="4 5">
    <name type="scientific">Marivirga salinarum</name>
    <dbReference type="NCBI Taxonomy" id="3059078"/>
    <lineage>
        <taxon>Bacteria</taxon>
        <taxon>Pseudomonadati</taxon>
        <taxon>Bacteroidota</taxon>
        <taxon>Cytophagia</taxon>
        <taxon>Cytophagales</taxon>
        <taxon>Marivirgaceae</taxon>
        <taxon>Marivirga</taxon>
    </lineage>
</organism>
<evidence type="ECO:0008006" key="6">
    <source>
        <dbReference type="Google" id="ProtNLM"/>
    </source>
</evidence>
<keyword evidence="1" id="KW-0802">TPR repeat</keyword>
<dbReference type="EMBL" id="CP129971">
    <property type="protein sequence ID" value="WMN13015.1"/>
    <property type="molecule type" value="Genomic_DNA"/>
</dbReference>
<dbReference type="KEGG" id="msaa:QYS49_35325"/>
<accession>A0AA51NEN0</accession>
<keyword evidence="5" id="KW-1185">Reference proteome</keyword>
<evidence type="ECO:0000313" key="5">
    <source>
        <dbReference type="Proteomes" id="UP001230496"/>
    </source>
</evidence>
<dbReference type="InterPro" id="IPR019734">
    <property type="entry name" value="TPR_rpt"/>
</dbReference>
<protein>
    <recommendedName>
        <fullName evidence="6">Tetratricopeptide repeat protein</fullName>
    </recommendedName>
</protein>
<evidence type="ECO:0000313" key="4">
    <source>
        <dbReference type="EMBL" id="WMN13015.1"/>
    </source>
</evidence>
<name>A0AA51NEN0_9BACT</name>
<dbReference type="SUPFAM" id="SSF52833">
    <property type="entry name" value="Thioredoxin-like"/>
    <property type="match status" value="1"/>
</dbReference>
<keyword evidence="2" id="KW-0175">Coiled coil</keyword>
<dbReference type="InterPro" id="IPR036249">
    <property type="entry name" value="Thioredoxin-like_sf"/>
</dbReference>
<feature type="repeat" description="TPR" evidence="1">
    <location>
        <begin position="249"/>
        <end position="282"/>
    </location>
</feature>
<feature type="signal peptide" evidence="3">
    <location>
        <begin position="1"/>
        <end position="20"/>
    </location>
</feature>
<dbReference type="Proteomes" id="UP001230496">
    <property type="component" value="Chromosome"/>
</dbReference>
<dbReference type="Gene3D" id="1.25.40.10">
    <property type="entry name" value="Tetratricopeptide repeat domain"/>
    <property type="match status" value="1"/>
</dbReference>
<dbReference type="AlphaFoldDB" id="A0AA51NEN0"/>
<proteinExistence type="predicted"/>
<sequence length="310" mass="35840">MKRLLTFAITVIITISALKAQEIQFYNTDEGDKHIWGEFPVDYLKEDTTYSSWYNESYDAFTLEKADYDWVKNLNDDSVEIYLGTWCGDSQEWVPQFLKLWDELGLSRDQLKFTALYGSGDDYKQGPNGEEEGLNIHRVPTFIFKEDGKEYARIVESPNTDLLTDVAQIALGYPSAPNYRGATYMLQVFDTMSMDEVYKDINNIYRTAYYKVGRYAELNTLGHVLSAADKKKEALLVFQFNTYYYPGNWRVHDSYAELLVEMENYTEAIKGYEKIVSLNPENEEAKAELERLNKLIPEQKEVEEKSAGGN</sequence>
<evidence type="ECO:0000256" key="1">
    <source>
        <dbReference type="PROSITE-ProRule" id="PRU00339"/>
    </source>
</evidence>
<dbReference type="SUPFAM" id="SSF48452">
    <property type="entry name" value="TPR-like"/>
    <property type="match status" value="1"/>
</dbReference>